<feature type="transmembrane region" description="Helical" evidence="1">
    <location>
        <begin position="53"/>
        <end position="72"/>
    </location>
</feature>
<gene>
    <name evidence="2" type="ORF">BW247_12620</name>
</gene>
<keyword evidence="1" id="KW-0812">Transmembrane</keyword>
<organism evidence="2 3">
    <name type="scientific">Acidihalobacter ferrooxydans</name>
    <dbReference type="NCBI Taxonomy" id="1765967"/>
    <lineage>
        <taxon>Bacteria</taxon>
        <taxon>Pseudomonadati</taxon>
        <taxon>Pseudomonadota</taxon>
        <taxon>Gammaproteobacteria</taxon>
        <taxon>Chromatiales</taxon>
        <taxon>Ectothiorhodospiraceae</taxon>
        <taxon>Acidihalobacter</taxon>
    </lineage>
</organism>
<dbReference type="Proteomes" id="UP000243807">
    <property type="component" value="Chromosome"/>
</dbReference>
<keyword evidence="3" id="KW-1185">Reference proteome</keyword>
<dbReference type="AlphaFoldDB" id="A0A1P8UJ19"/>
<feature type="transmembrane region" description="Helical" evidence="1">
    <location>
        <begin position="78"/>
        <end position="96"/>
    </location>
</feature>
<feature type="transmembrane region" description="Helical" evidence="1">
    <location>
        <begin position="6"/>
        <end position="25"/>
    </location>
</feature>
<sequence length="103" mass="11327">MDGFVMAFHVFGAVIGLAVVFAALMPDKARNLLDSVGLRTYFERLGAQRLLRISGKFLLALAAGMALSAWTGHLSKGWFIPAAQIAFFGLILWFIARRVKKVD</sequence>
<name>A0A1P8UJ19_9GAMM</name>
<dbReference type="KEGG" id="afy:BW247_12620"/>
<dbReference type="EMBL" id="CP019434">
    <property type="protein sequence ID" value="APZ43828.1"/>
    <property type="molecule type" value="Genomic_DNA"/>
</dbReference>
<keyword evidence="1" id="KW-1133">Transmembrane helix</keyword>
<reference evidence="2 3" key="1">
    <citation type="submission" date="2017-01" db="EMBL/GenBank/DDBJ databases">
        <title>Draft sequence of Acidihalobacter ferrooxidans strain DSM 14175 (strain V8).</title>
        <authorList>
            <person name="Khaleque H.N."/>
            <person name="Ramsay J.P."/>
            <person name="Murphy R.J.T."/>
            <person name="Kaksonen A.H."/>
            <person name="Boxall N.J."/>
            <person name="Watkin E.L.J."/>
        </authorList>
    </citation>
    <scope>NUCLEOTIDE SEQUENCE [LARGE SCALE GENOMIC DNA]</scope>
    <source>
        <strain evidence="2 3">V8</strain>
    </source>
</reference>
<evidence type="ECO:0000313" key="3">
    <source>
        <dbReference type="Proteomes" id="UP000243807"/>
    </source>
</evidence>
<protein>
    <submittedName>
        <fullName evidence="2">Uncharacterized protein</fullName>
    </submittedName>
</protein>
<proteinExistence type="predicted"/>
<keyword evidence="1" id="KW-0472">Membrane</keyword>
<evidence type="ECO:0000256" key="1">
    <source>
        <dbReference type="SAM" id="Phobius"/>
    </source>
</evidence>
<evidence type="ECO:0000313" key="2">
    <source>
        <dbReference type="EMBL" id="APZ43828.1"/>
    </source>
</evidence>
<accession>A0A1P8UJ19</accession>